<dbReference type="EMBL" id="JACHJN010000009">
    <property type="protein sequence ID" value="MBB5958973.1"/>
    <property type="molecule type" value="Genomic_DNA"/>
</dbReference>
<name>A0A841CPY4_9PSEU</name>
<comment type="caution">
    <text evidence="1">The sequence shown here is derived from an EMBL/GenBank/DDBJ whole genome shotgun (WGS) entry which is preliminary data.</text>
</comment>
<evidence type="ECO:0000313" key="1">
    <source>
        <dbReference type="EMBL" id="MBB5958973.1"/>
    </source>
</evidence>
<proteinExistence type="predicted"/>
<dbReference type="Proteomes" id="UP000547510">
    <property type="component" value="Unassembled WGS sequence"/>
</dbReference>
<evidence type="ECO:0000313" key="2">
    <source>
        <dbReference type="Proteomes" id="UP000547510"/>
    </source>
</evidence>
<dbReference type="AlphaFoldDB" id="A0A841CPY4"/>
<reference evidence="1 2" key="1">
    <citation type="submission" date="2020-08" db="EMBL/GenBank/DDBJ databases">
        <title>Genomic Encyclopedia of Type Strains, Phase III (KMG-III): the genomes of soil and plant-associated and newly described type strains.</title>
        <authorList>
            <person name="Whitman W."/>
        </authorList>
    </citation>
    <scope>NUCLEOTIDE SEQUENCE [LARGE SCALE GENOMIC DNA]</scope>
    <source>
        <strain evidence="1 2">CECT 8640</strain>
    </source>
</reference>
<keyword evidence="2" id="KW-1185">Reference proteome</keyword>
<sequence>MQQRSTAAPQAWLSRLSLSFLGAARVTSVETSVETSA</sequence>
<accession>A0A841CPY4</accession>
<protein>
    <submittedName>
        <fullName evidence="1">Uncharacterized protein</fullName>
    </submittedName>
</protein>
<gene>
    <name evidence="1" type="ORF">FHS29_005582</name>
</gene>
<organism evidence="1 2">
    <name type="scientific">Saccharothrix tamanrassetensis</name>
    <dbReference type="NCBI Taxonomy" id="1051531"/>
    <lineage>
        <taxon>Bacteria</taxon>
        <taxon>Bacillati</taxon>
        <taxon>Actinomycetota</taxon>
        <taxon>Actinomycetes</taxon>
        <taxon>Pseudonocardiales</taxon>
        <taxon>Pseudonocardiaceae</taxon>
        <taxon>Saccharothrix</taxon>
    </lineage>
</organism>